<dbReference type="PRINTS" id="PR00344">
    <property type="entry name" value="BCTRLSENSOR"/>
</dbReference>
<dbReference type="PANTHER" id="PTHR43065:SF10">
    <property type="entry name" value="PEROXIDE STRESS-ACTIVATED HISTIDINE KINASE MAK3"/>
    <property type="match status" value="1"/>
</dbReference>
<dbReference type="InterPro" id="IPR005467">
    <property type="entry name" value="His_kinase_dom"/>
</dbReference>
<dbReference type="Pfam" id="PF02518">
    <property type="entry name" value="HATPase_c"/>
    <property type="match status" value="1"/>
</dbReference>
<feature type="transmembrane region" description="Helical" evidence="9">
    <location>
        <begin position="102"/>
        <end position="118"/>
    </location>
</feature>
<evidence type="ECO:0000256" key="3">
    <source>
        <dbReference type="ARBA" id="ARBA00022553"/>
    </source>
</evidence>
<feature type="transmembrane region" description="Helical" evidence="9">
    <location>
        <begin position="124"/>
        <end position="147"/>
    </location>
</feature>
<dbReference type="Pfam" id="PF00512">
    <property type="entry name" value="HisKA"/>
    <property type="match status" value="1"/>
</dbReference>
<dbReference type="Gene3D" id="1.10.287.130">
    <property type="match status" value="1"/>
</dbReference>
<dbReference type="InterPro" id="IPR004358">
    <property type="entry name" value="Sig_transdc_His_kin-like_C"/>
</dbReference>
<feature type="transmembrane region" description="Helical" evidence="9">
    <location>
        <begin position="29"/>
        <end position="47"/>
    </location>
</feature>
<keyword evidence="8" id="KW-0902">Two-component regulatory system</keyword>
<dbReference type="Proteomes" id="UP001596044">
    <property type="component" value="Unassembled WGS sequence"/>
</dbReference>
<feature type="transmembrane region" description="Helical" evidence="9">
    <location>
        <begin position="5"/>
        <end position="23"/>
    </location>
</feature>
<dbReference type="PANTHER" id="PTHR43065">
    <property type="entry name" value="SENSOR HISTIDINE KINASE"/>
    <property type="match status" value="1"/>
</dbReference>
<dbReference type="EMBL" id="JBHSMJ010000009">
    <property type="protein sequence ID" value="MFC5448617.1"/>
    <property type="molecule type" value="Genomic_DNA"/>
</dbReference>
<sequence length="387" mass="44425">MFFRLMYHVVLPLYVGFILLSTISLGKDLNHVLLIIAGVTFIGSILIEPKFPRYLALFSTLQVTLLVFLHWFSQLNWCYSLYIILLSKLLFQHTLKVMKATFLGFVVITLYTMIRLSYTPSHLSSFFAIASDFLTSLAVVLIIQYIVEMEQQKNRLKEEKLRDEMRFENEKMKLLGELAAGLAHEIRNPLAIIQGFLQHSKTRSFNIEPWYELIYGEVERMNSLTVEFLQFAKPNPSAFDLIQVHHCLEKVRLLTETKSIHLGHRMIYTEFNENLFCRMDLDKMLQVLVNMINNALEAMDNKGTVTVKLSKDTQDAVIEIQDTGRGIHDKDLQDIFHPFFTTKTNGTGLGLSICQKIVQDHGGTIQVKSKLQQGTTFTIRLPLGDVA</sequence>
<dbReference type="Gene3D" id="3.30.565.10">
    <property type="entry name" value="Histidine kinase-like ATPase, C-terminal domain"/>
    <property type="match status" value="1"/>
</dbReference>
<evidence type="ECO:0000256" key="6">
    <source>
        <dbReference type="ARBA" id="ARBA00022777"/>
    </source>
</evidence>
<accession>A0ABW0K6H3</accession>
<dbReference type="EC" id="2.7.13.3" evidence="2"/>
<gene>
    <name evidence="11" type="ORF">ACFPOG_10110</name>
</gene>
<evidence type="ECO:0000256" key="2">
    <source>
        <dbReference type="ARBA" id="ARBA00012438"/>
    </source>
</evidence>
<evidence type="ECO:0000256" key="1">
    <source>
        <dbReference type="ARBA" id="ARBA00000085"/>
    </source>
</evidence>
<protein>
    <recommendedName>
        <fullName evidence="2">histidine kinase</fullName>
        <ecNumber evidence="2">2.7.13.3</ecNumber>
    </recommendedName>
</protein>
<dbReference type="SMART" id="SM00387">
    <property type="entry name" value="HATPase_c"/>
    <property type="match status" value="1"/>
</dbReference>
<keyword evidence="4" id="KW-0808">Transferase</keyword>
<feature type="domain" description="Histidine kinase" evidence="10">
    <location>
        <begin position="181"/>
        <end position="385"/>
    </location>
</feature>
<dbReference type="SUPFAM" id="SSF55874">
    <property type="entry name" value="ATPase domain of HSP90 chaperone/DNA topoisomerase II/histidine kinase"/>
    <property type="match status" value="1"/>
</dbReference>
<evidence type="ECO:0000313" key="11">
    <source>
        <dbReference type="EMBL" id="MFC5448617.1"/>
    </source>
</evidence>
<comment type="caution">
    <text evidence="11">The sequence shown here is derived from an EMBL/GenBank/DDBJ whole genome shotgun (WGS) entry which is preliminary data.</text>
</comment>
<evidence type="ECO:0000256" key="9">
    <source>
        <dbReference type="SAM" id="Phobius"/>
    </source>
</evidence>
<dbReference type="CDD" id="cd00082">
    <property type="entry name" value="HisKA"/>
    <property type="match status" value="1"/>
</dbReference>
<keyword evidence="12" id="KW-1185">Reference proteome</keyword>
<keyword evidence="5" id="KW-0547">Nucleotide-binding</keyword>
<keyword evidence="9" id="KW-0472">Membrane</keyword>
<keyword evidence="7" id="KW-0067">ATP-binding</keyword>
<evidence type="ECO:0000259" key="10">
    <source>
        <dbReference type="PROSITE" id="PS50109"/>
    </source>
</evidence>
<evidence type="ECO:0000256" key="4">
    <source>
        <dbReference type="ARBA" id="ARBA00022679"/>
    </source>
</evidence>
<dbReference type="InterPro" id="IPR003594">
    <property type="entry name" value="HATPase_dom"/>
</dbReference>
<dbReference type="InterPro" id="IPR036890">
    <property type="entry name" value="HATPase_C_sf"/>
</dbReference>
<evidence type="ECO:0000256" key="7">
    <source>
        <dbReference type="ARBA" id="ARBA00022840"/>
    </source>
</evidence>
<keyword evidence="9" id="KW-1133">Transmembrane helix</keyword>
<keyword evidence="9" id="KW-0812">Transmembrane</keyword>
<organism evidence="11 12">
    <name type="scientific">Paenibacillus aestuarii</name>
    <dbReference type="NCBI Taxonomy" id="516965"/>
    <lineage>
        <taxon>Bacteria</taxon>
        <taxon>Bacillati</taxon>
        <taxon>Bacillota</taxon>
        <taxon>Bacilli</taxon>
        <taxon>Bacillales</taxon>
        <taxon>Paenibacillaceae</taxon>
        <taxon>Paenibacillus</taxon>
    </lineage>
</organism>
<dbReference type="SMART" id="SM00388">
    <property type="entry name" value="HisKA"/>
    <property type="match status" value="1"/>
</dbReference>
<keyword evidence="6" id="KW-0418">Kinase</keyword>
<evidence type="ECO:0000256" key="8">
    <source>
        <dbReference type="ARBA" id="ARBA00023012"/>
    </source>
</evidence>
<dbReference type="InterPro" id="IPR036097">
    <property type="entry name" value="HisK_dim/P_sf"/>
</dbReference>
<name>A0ABW0K6H3_9BACL</name>
<dbReference type="SUPFAM" id="SSF47384">
    <property type="entry name" value="Homodimeric domain of signal transducing histidine kinase"/>
    <property type="match status" value="1"/>
</dbReference>
<comment type="catalytic activity">
    <reaction evidence="1">
        <text>ATP + protein L-histidine = ADP + protein N-phospho-L-histidine.</text>
        <dbReference type="EC" id="2.7.13.3"/>
    </reaction>
</comment>
<reference evidence="12" key="1">
    <citation type="journal article" date="2019" name="Int. J. Syst. Evol. Microbiol.">
        <title>The Global Catalogue of Microorganisms (GCM) 10K type strain sequencing project: providing services to taxonomists for standard genome sequencing and annotation.</title>
        <authorList>
            <consortium name="The Broad Institute Genomics Platform"/>
            <consortium name="The Broad Institute Genome Sequencing Center for Infectious Disease"/>
            <person name="Wu L."/>
            <person name="Ma J."/>
        </authorList>
    </citation>
    <scope>NUCLEOTIDE SEQUENCE [LARGE SCALE GENOMIC DNA]</scope>
    <source>
        <strain evidence="12">KACC 11904</strain>
    </source>
</reference>
<feature type="transmembrane region" description="Helical" evidence="9">
    <location>
        <begin position="54"/>
        <end position="73"/>
    </location>
</feature>
<keyword evidence="3" id="KW-0597">Phosphoprotein</keyword>
<evidence type="ECO:0000313" key="12">
    <source>
        <dbReference type="Proteomes" id="UP001596044"/>
    </source>
</evidence>
<dbReference type="InterPro" id="IPR003661">
    <property type="entry name" value="HisK_dim/P_dom"/>
</dbReference>
<proteinExistence type="predicted"/>
<dbReference type="PROSITE" id="PS50109">
    <property type="entry name" value="HIS_KIN"/>
    <property type="match status" value="1"/>
</dbReference>
<evidence type="ECO:0000256" key="5">
    <source>
        <dbReference type="ARBA" id="ARBA00022741"/>
    </source>
</evidence>
<dbReference type="RefSeq" id="WP_270878278.1">
    <property type="nucleotide sequence ID" value="NZ_JAQFVF010000018.1"/>
</dbReference>